<protein>
    <submittedName>
        <fullName evidence="1">Uncharacterized protein</fullName>
    </submittedName>
</protein>
<dbReference type="InParanoid" id="A0A482WZ91"/>
<dbReference type="EMBL" id="QKKF02021562">
    <property type="protein sequence ID" value="RZF38844.1"/>
    <property type="molecule type" value="Genomic_DNA"/>
</dbReference>
<comment type="caution">
    <text evidence="1">The sequence shown here is derived from an EMBL/GenBank/DDBJ whole genome shotgun (WGS) entry which is preliminary data.</text>
</comment>
<dbReference type="Proteomes" id="UP000291343">
    <property type="component" value="Unassembled WGS sequence"/>
</dbReference>
<evidence type="ECO:0000313" key="2">
    <source>
        <dbReference type="Proteomes" id="UP000291343"/>
    </source>
</evidence>
<keyword evidence="2" id="KW-1185">Reference proteome</keyword>
<accession>A0A482WZ91</accession>
<proteinExistence type="predicted"/>
<dbReference type="AlphaFoldDB" id="A0A482WZ91"/>
<reference evidence="1 2" key="1">
    <citation type="journal article" date="2017" name="Gigascience">
        <title>Genome sequence of the small brown planthopper, Laodelphax striatellus.</title>
        <authorList>
            <person name="Zhu J."/>
            <person name="Jiang F."/>
            <person name="Wang X."/>
            <person name="Yang P."/>
            <person name="Bao Y."/>
            <person name="Zhao W."/>
            <person name="Wang W."/>
            <person name="Lu H."/>
            <person name="Wang Q."/>
            <person name="Cui N."/>
            <person name="Li J."/>
            <person name="Chen X."/>
            <person name="Luo L."/>
            <person name="Yu J."/>
            <person name="Kang L."/>
            <person name="Cui F."/>
        </authorList>
    </citation>
    <scope>NUCLEOTIDE SEQUENCE [LARGE SCALE GENOMIC DNA]</scope>
    <source>
        <strain evidence="1">Lst14</strain>
    </source>
</reference>
<gene>
    <name evidence="1" type="ORF">LSTR_LSTR014353</name>
</gene>
<name>A0A482WZ91_LAOST</name>
<evidence type="ECO:0000313" key="1">
    <source>
        <dbReference type="EMBL" id="RZF38844.1"/>
    </source>
</evidence>
<organism evidence="1 2">
    <name type="scientific">Laodelphax striatellus</name>
    <name type="common">Small brown planthopper</name>
    <name type="synonym">Delphax striatella</name>
    <dbReference type="NCBI Taxonomy" id="195883"/>
    <lineage>
        <taxon>Eukaryota</taxon>
        <taxon>Metazoa</taxon>
        <taxon>Ecdysozoa</taxon>
        <taxon>Arthropoda</taxon>
        <taxon>Hexapoda</taxon>
        <taxon>Insecta</taxon>
        <taxon>Pterygota</taxon>
        <taxon>Neoptera</taxon>
        <taxon>Paraneoptera</taxon>
        <taxon>Hemiptera</taxon>
        <taxon>Auchenorrhyncha</taxon>
        <taxon>Fulgoroidea</taxon>
        <taxon>Delphacidae</taxon>
        <taxon>Criomorphinae</taxon>
        <taxon>Laodelphax</taxon>
    </lineage>
</organism>
<sequence length="118" mass="13550">MKELEGQDQMLCNRLLVQFFGIGSESELQNAIKRIIQLSLEAAAKSSILWRLQRTTNYSVIHFRRSVRLRYKSSQQQLRSVNFFNKQRTTYCVGCSSASVLVLSFSHSCRLTQLQGGE</sequence>